<evidence type="ECO:0000313" key="7">
    <source>
        <dbReference type="EMBL" id="KLV24210.1"/>
    </source>
</evidence>
<evidence type="ECO:0000256" key="3">
    <source>
        <dbReference type="ARBA" id="ARBA00022723"/>
    </source>
</evidence>
<evidence type="ECO:0000256" key="4">
    <source>
        <dbReference type="ARBA" id="ARBA00023004"/>
    </source>
</evidence>
<evidence type="ECO:0000256" key="2">
    <source>
        <dbReference type="ARBA" id="ARBA00022490"/>
    </source>
</evidence>
<gene>
    <name evidence="7" type="ORF">ABW02_17895</name>
</gene>
<dbReference type="Pfam" id="PF01814">
    <property type="entry name" value="Hemerythrin"/>
    <property type="match status" value="1"/>
</dbReference>
<feature type="domain" description="Hemerythrin-like" evidence="6">
    <location>
        <begin position="85"/>
        <end position="229"/>
    </location>
</feature>
<dbReference type="Proteomes" id="UP000036045">
    <property type="component" value="Unassembled WGS sequence"/>
</dbReference>
<proteinExistence type="predicted"/>
<keyword evidence="4" id="KW-0408">Iron</keyword>
<organism evidence="7 8">
    <name type="scientific">Niallia circulans</name>
    <name type="common">Bacillus circulans</name>
    <dbReference type="NCBI Taxonomy" id="1397"/>
    <lineage>
        <taxon>Bacteria</taxon>
        <taxon>Bacillati</taxon>
        <taxon>Bacillota</taxon>
        <taxon>Bacilli</taxon>
        <taxon>Bacillales</taxon>
        <taxon>Bacillaceae</taxon>
        <taxon>Niallia</taxon>
    </lineage>
</organism>
<protein>
    <submittedName>
        <fullName evidence="7">ScdA</fullName>
    </submittedName>
</protein>
<name>A0A0J1L5L0_NIACI</name>
<dbReference type="RefSeq" id="WP_047943641.1">
    <property type="nucleotide sequence ID" value="NZ_JARTLH010000004.1"/>
</dbReference>
<dbReference type="InterPro" id="IPR012312">
    <property type="entry name" value="Hemerythrin-like"/>
</dbReference>
<evidence type="ECO:0000259" key="6">
    <source>
        <dbReference type="Pfam" id="PF01814"/>
    </source>
</evidence>
<evidence type="ECO:0000313" key="8">
    <source>
        <dbReference type="Proteomes" id="UP000036045"/>
    </source>
</evidence>
<keyword evidence="5" id="KW-0175">Coiled coil</keyword>
<evidence type="ECO:0000256" key="1">
    <source>
        <dbReference type="ARBA" id="ARBA00004496"/>
    </source>
</evidence>
<dbReference type="Pfam" id="PF04405">
    <property type="entry name" value="ScdA_N"/>
    <property type="match status" value="1"/>
</dbReference>
<dbReference type="Gene3D" id="1.20.120.520">
    <property type="entry name" value="nmb1532 protein domain like"/>
    <property type="match status" value="1"/>
</dbReference>
<reference evidence="7 8" key="1">
    <citation type="submission" date="2015-05" db="EMBL/GenBank/DDBJ databases">
        <title>Whole genome sequence and identification of bacterial endophytes from Costus igneus.</title>
        <authorList>
            <person name="Lee Y.P."/>
            <person name="Gan H.M."/>
            <person name="Eng W."/>
            <person name="Wheatley M.S."/>
            <person name="Caraballo A."/>
            <person name="Polter S."/>
            <person name="Savka M.A."/>
            <person name="Hudson A.O."/>
        </authorList>
    </citation>
    <scope>NUCLEOTIDE SEQUENCE [LARGE SCALE GENOMIC DNA]</scope>
    <source>
        <strain evidence="7 8">RIT379</strain>
    </source>
</reference>
<dbReference type="EMBL" id="LDPH01000021">
    <property type="protein sequence ID" value="KLV24210.1"/>
    <property type="molecule type" value="Genomic_DNA"/>
</dbReference>
<evidence type="ECO:0000256" key="5">
    <source>
        <dbReference type="SAM" id="Coils"/>
    </source>
</evidence>
<dbReference type="PATRIC" id="fig|1397.4.peg.2282"/>
<comment type="subcellular location">
    <subcellularLocation>
        <location evidence="1">Cytoplasm</location>
    </subcellularLocation>
</comment>
<dbReference type="GO" id="GO:0046872">
    <property type="term" value="F:metal ion binding"/>
    <property type="evidence" value="ECO:0007669"/>
    <property type="project" value="UniProtKB-KW"/>
</dbReference>
<dbReference type="PANTHER" id="PTHR36438:SF1">
    <property type="entry name" value="IRON-SULFUR CLUSTER REPAIR PROTEIN YTFE"/>
    <property type="match status" value="1"/>
</dbReference>
<dbReference type="AlphaFoldDB" id="A0A0J1L5L0"/>
<feature type="coiled-coil region" evidence="5">
    <location>
        <begin position="152"/>
        <end position="179"/>
    </location>
</feature>
<keyword evidence="8" id="KW-1185">Reference proteome</keyword>
<dbReference type="GO" id="GO:0005737">
    <property type="term" value="C:cytoplasm"/>
    <property type="evidence" value="ECO:0007669"/>
    <property type="project" value="UniProtKB-SubCell"/>
</dbReference>
<keyword evidence="2" id="KW-0963">Cytoplasm</keyword>
<sequence>MNAIFTEETKTGDIIIKFPAASKLFKEYKIDFCCGGNRPIGEAIKSLHLEDKDLVKVLNIMYEQMQTTEEIDWMNRSLTDLVKYIIDHYHANTRDLLEELDGFVSKVYRVHGERDLHLKDMYTQFYLLKDDLEQHLLREEQRIFPKVIEYEASKEVESLEKARAEITILEKEHEGAGEILKKIRQATNDYELPLHACNTYRLTYLKLEELESLTFDHIHLENNVLFRRL</sequence>
<dbReference type="OrthoDB" id="9797132at2"/>
<dbReference type="InterPro" id="IPR019903">
    <property type="entry name" value="RIC_family"/>
</dbReference>
<keyword evidence="3" id="KW-0479">Metal-binding</keyword>
<accession>A0A0J1L5L0</accession>
<dbReference type="NCBIfam" id="TIGR03652">
    <property type="entry name" value="FeS_repair_RIC"/>
    <property type="match status" value="1"/>
</dbReference>
<dbReference type="PANTHER" id="PTHR36438">
    <property type="entry name" value="IRON-SULFUR CLUSTER REPAIR PROTEIN YTFE"/>
    <property type="match status" value="1"/>
</dbReference>
<comment type="caution">
    <text evidence="7">The sequence shown here is derived from an EMBL/GenBank/DDBJ whole genome shotgun (WGS) entry which is preliminary data.</text>
</comment>